<keyword evidence="3" id="KW-0285">Flavoprotein</keyword>
<evidence type="ECO:0000256" key="3">
    <source>
        <dbReference type="ARBA" id="ARBA00022630"/>
    </source>
</evidence>
<evidence type="ECO:0000256" key="1">
    <source>
        <dbReference type="ARBA" id="ARBA00003535"/>
    </source>
</evidence>
<comment type="caution">
    <text evidence="6">The sequence shown here is derived from an EMBL/GenBank/DDBJ whole genome shotgun (WGS) entry which is preliminary data.</text>
</comment>
<evidence type="ECO:0000256" key="5">
    <source>
        <dbReference type="ARBA" id="ARBA00023002"/>
    </source>
</evidence>
<dbReference type="EMBL" id="SLXA01000013">
    <property type="protein sequence ID" value="TCO83225.1"/>
    <property type="molecule type" value="Genomic_DNA"/>
</dbReference>
<organism evidence="6 7">
    <name type="scientific">Frisingicoccus caecimuris</name>
    <dbReference type="NCBI Taxonomy" id="1796636"/>
    <lineage>
        <taxon>Bacteria</taxon>
        <taxon>Bacillati</taxon>
        <taxon>Bacillota</taxon>
        <taxon>Clostridia</taxon>
        <taxon>Lachnospirales</taxon>
        <taxon>Lachnospiraceae</taxon>
        <taxon>Frisingicoccus</taxon>
    </lineage>
</organism>
<gene>
    <name evidence="6" type="ORF">EV212_11311</name>
</gene>
<protein>
    <recommendedName>
        <fullName evidence="2">Probable nitronate monooxygenase</fullName>
    </recommendedName>
</protein>
<dbReference type="PANTHER" id="PTHR32332">
    <property type="entry name" value="2-NITROPROPANE DIOXYGENASE"/>
    <property type="match status" value="1"/>
</dbReference>
<dbReference type="GO" id="GO:0018580">
    <property type="term" value="F:nitronate monooxygenase activity"/>
    <property type="evidence" value="ECO:0007669"/>
    <property type="project" value="InterPro"/>
</dbReference>
<reference evidence="6 7" key="1">
    <citation type="submission" date="2019-03" db="EMBL/GenBank/DDBJ databases">
        <title>Genomic Encyclopedia of Type Strains, Phase IV (KMG-IV): sequencing the most valuable type-strain genomes for metagenomic binning, comparative biology and taxonomic classification.</title>
        <authorList>
            <person name="Goeker M."/>
        </authorList>
    </citation>
    <scope>NUCLEOTIDE SEQUENCE [LARGE SCALE GENOMIC DNA]</scope>
    <source>
        <strain evidence="6 7">DSM 28559</strain>
    </source>
</reference>
<dbReference type="AlphaFoldDB" id="A0A4V6NPL5"/>
<proteinExistence type="predicted"/>
<keyword evidence="5" id="KW-0560">Oxidoreductase</keyword>
<dbReference type="InterPro" id="IPR004136">
    <property type="entry name" value="NMO"/>
</dbReference>
<evidence type="ECO:0000313" key="6">
    <source>
        <dbReference type="EMBL" id="TCO83225.1"/>
    </source>
</evidence>
<comment type="function">
    <text evidence="1">Nitronate monooxygenase that uses molecular oxygen to catalyze the oxidative denitrification of alkyl nitronates. Acts on propionate 3-nitronate (P3N), the presumed physiological substrate. Probably functions in the detoxification of P3N, a metabolic poison produced by plants and fungi as a defense mechanism.</text>
</comment>
<keyword evidence="7" id="KW-1185">Reference proteome</keyword>
<dbReference type="CDD" id="cd04730">
    <property type="entry name" value="NPD_like"/>
    <property type="match status" value="1"/>
</dbReference>
<dbReference type="PANTHER" id="PTHR32332:SF18">
    <property type="entry name" value="2-NITROPROPANE DIOXYGENASE"/>
    <property type="match status" value="1"/>
</dbReference>
<dbReference type="Pfam" id="PF03060">
    <property type="entry name" value="NMO"/>
    <property type="match status" value="1"/>
</dbReference>
<dbReference type="Proteomes" id="UP000295711">
    <property type="component" value="Unassembled WGS sequence"/>
</dbReference>
<dbReference type="RefSeq" id="WP_132093197.1">
    <property type="nucleotide sequence ID" value="NZ_JANKAQ010000014.1"/>
</dbReference>
<evidence type="ECO:0000256" key="4">
    <source>
        <dbReference type="ARBA" id="ARBA00022643"/>
    </source>
</evidence>
<evidence type="ECO:0000313" key="7">
    <source>
        <dbReference type="Proteomes" id="UP000295711"/>
    </source>
</evidence>
<dbReference type="GO" id="GO:0051213">
    <property type="term" value="F:dioxygenase activity"/>
    <property type="evidence" value="ECO:0007669"/>
    <property type="project" value="UniProtKB-KW"/>
</dbReference>
<accession>A0A4V6NPL5</accession>
<dbReference type="InterPro" id="IPR013785">
    <property type="entry name" value="Aldolase_TIM"/>
</dbReference>
<dbReference type="SUPFAM" id="SSF51412">
    <property type="entry name" value="Inosine monophosphate dehydrogenase (IMPDH)"/>
    <property type="match status" value="1"/>
</dbReference>
<dbReference type="Gene3D" id="3.20.20.70">
    <property type="entry name" value="Aldolase class I"/>
    <property type="match status" value="1"/>
</dbReference>
<name>A0A4V6NPL5_9FIRM</name>
<keyword evidence="4" id="KW-0288">FMN</keyword>
<evidence type="ECO:0000256" key="2">
    <source>
        <dbReference type="ARBA" id="ARBA00013457"/>
    </source>
</evidence>
<keyword evidence="6" id="KW-0223">Dioxygenase</keyword>
<sequence>MKSEQIKPLKIGELTARLPIIQGGMGVGVSLSSLAGAVAAAGGIGVISTAQIGFYRPDFEKNPLEANLKAVKEQIILAKEKAGDGVIGVNIMAATRNYKAYVMAAVRAGVDVIISGAGLPKNLPEYIRGSAVKIAPMVSSEKAAKVICRLWDRNHHCAPDMVVVEGPLAGGHLGFSEKELSPFMENNSNDISQMMADYDEEIRRIIRVCREYGEKYEKEIPVVVAGGIDTPEKTEHALSLGASGIQASTPFVATEECDAHSNFKEAYIRAKSDDVVILKSPVGMPGRGIKNAFLEKVARGERGKIHCRQCLENCNPATIPYCITDALIRAVKGDVENGLIFCGANVDKIQKISTVREVIGNILGKENI</sequence>
<dbReference type="OrthoDB" id="9778912at2"/>